<dbReference type="Proteomes" id="UP000813461">
    <property type="component" value="Unassembled WGS sequence"/>
</dbReference>
<dbReference type="EMBL" id="JAGMVJ010000010">
    <property type="protein sequence ID" value="KAH7086818.1"/>
    <property type="molecule type" value="Genomic_DNA"/>
</dbReference>
<evidence type="ECO:0000313" key="2">
    <source>
        <dbReference type="Proteomes" id="UP000813461"/>
    </source>
</evidence>
<accession>A0A8K0VYU7</accession>
<protein>
    <submittedName>
        <fullName evidence="1">Uncharacterized protein</fullName>
    </submittedName>
</protein>
<gene>
    <name evidence="1" type="ORF">FB567DRAFT_51861</name>
</gene>
<evidence type="ECO:0000313" key="1">
    <source>
        <dbReference type="EMBL" id="KAH7086818.1"/>
    </source>
</evidence>
<reference evidence="1" key="1">
    <citation type="journal article" date="2021" name="Nat. Commun.">
        <title>Genetic determinants of endophytism in the Arabidopsis root mycobiome.</title>
        <authorList>
            <person name="Mesny F."/>
            <person name="Miyauchi S."/>
            <person name="Thiergart T."/>
            <person name="Pickel B."/>
            <person name="Atanasova L."/>
            <person name="Karlsson M."/>
            <person name="Huettel B."/>
            <person name="Barry K.W."/>
            <person name="Haridas S."/>
            <person name="Chen C."/>
            <person name="Bauer D."/>
            <person name="Andreopoulos W."/>
            <person name="Pangilinan J."/>
            <person name="LaButti K."/>
            <person name="Riley R."/>
            <person name="Lipzen A."/>
            <person name="Clum A."/>
            <person name="Drula E."/>
            <person name="Henrissat B."/>
            <person name="Kohler A."/>
            <person name="Grigoriev I.V."/>
            <person name="Martin F.M."/>
            <person name="Hacquard S."/>
        </authorList>
    </citation>
    <scope>NUCLEOTIDE SEQUENCE</scope>
    <source>
        <strain evidence="1">MPI-SDFR-AT-0120</strain>
    </source>
</reference>
<name>A0A8K0VYU7_9PLEO</name>
<comment type="caution">
    <text evidence="1">The sequence shown here is derived from an EMBL/GenBank/DDBJ whole genome shotgun (WGS) entry which is preliminary data.</text>
</comment>
<dbReference type="AlphaFoldDB" id="A0A8K0VYU7"/>
<organism evidence="1 2">
    <name type="scientific">Paraphoma chrysanthemicola</name>
    <dbReference type="NCBI Taxonomy" id="798071"/>
    <lineage>
        <taxon>Eukaryota</taxon>
        <taxon>Fungi</taxon>
        <taxon>Dikarya</taxon>
        <taxon>Ascomycota</taxon>
        <taxon>Pezizomycotina</taxon>
        <taxon>Dothideomycetes</taxon>
        <taxon>Pleosporomycetidae</taxon>
        <taxon>Pleosporales</taxon>
        <taxon>Pleosporineae</taxon>
        <taxon>Phaeosphaeriaceae</taxon>
        <taxon>Paraphoma</taxon>
    </lineage>
</organism>
<dbReference type="OrthoDB" id="3783451at2759"/>
<proteinExistence type="predicted"/>
<sequence length="227" mass="26230">MAAPQTSSLVQHLRQDLLYRLRWDLTRPVEEMEIELATEAQDQTIITPFLDHPLADEPLFDLLRLKCIDEIFISDFAHKLDREFFALEECKYKPPAFLKIDNASKGGSPITFRQFVTDFHAYVGRNMEELKKAKDEVYGEPYTDADGTQGTEIVVGRPVKVREDVKILFDQMRPANRNGVVKLEVLSYAEGEKIPRNDFWGQRLSVARSFDARRKYLLVASLHRNDP</sequence>
<keyword evidence="2" id="KW-1185">Reference proteome</keyword>